<dbReference type="OrthoDB" id="6088343at2759"/>
<reference evidence="2 3" key="1">
    <citation type="submission" date="2017-06" db="EMBL/GenBank/DDBJ databases">
        <title>A platform for efficient transgenesis in Macrostomum lignano, a flatworm model organism for stem cell research.</title>
        <authorList>
            <person name="Berezikov E."/>
        </authorList>
    </citation>
    <scope>NUCLEOTIDE SEQUENCE [LARGE SCALE GENOMIC DNA]</scope>
    <source>
        <strain evidence="2">DV1</strain>
        <tissue evidence="2">Whole organism</tissue>
    </source>
</reference>
<keyword evidence="3" id="KW-1185">Reference proteome</keyword>
<dbReference type="InterPro" id="IPR001584">
    <property type="entry name" value="Integrase_cat-core"/>
</dbReference>
<gene>
    <name evidence="2" type="ORF">BOX15_Mlig027372g1</name>
</gene>
<feature type="domain" description="Integrase catalytic" evidence="1">
    <location>
        <begin position="190"/>
        <end position="361"/>
    </location>
</feature>
<evidence type="ECO:0000313" key="3">
    <source>
        <dbReference type="Proteomes" id="UP000215902"/>
    </source>
</evidence>
<dbReference type="EMBL" id="NIVC01000504">
    <property type="protein sequence ID" value="PAA81992.1"/>
    <property type="molecule type" value="Genomic_DNA"/>
</dbReference>
<dbReference type="InterPro" id="IPR041588">
    <property type="entry name" value="Integrase_H2C2"/>
</dbReference>
<organism evidence="2 3">
    <name type="scientific">Macrostomum lignano</name>
    <dbReference type="NCBI Taxonomy" id="282301"/>
    <lineage>
        <taxon>Eukaryota</taxon>
        <taxon>Metazoa</taxon>
        <taxon>Spiralia</taxon>
        <taxon>Lophotrochozoa</taxon>
        <taxon>Platyhelminthes</taxon>
        <taxon>Rhabditophora</taxon>
        <taxon>Macrostomorpha</taxon>
        <taxon>Macrostomida</taxon>
        <taxon>Macrostomidae</taxon>
        <taxon>Macrostomum</taxon>
    </lineage>
</organism>
<dbReference type="GO" id="GO:0015074">
    <property type="term" value="P:DNA integration"/>
    <property type="evidence" value="ECO:0007669"/>
    <property type="project" value="InterPro"/>
</dbReference>
<dbReference type="Pfam" id="PF00665">
    <property type="entry name" value="rve"/>
    <property type="match status" value="1"/>
</dbReference>
<evidence type="ECO:0000313" key="2">
    <source>
        <dbReference type="EMBL" id="PAA81992.1"/>
    </source>
</evidence>
<dbReference type="PROSITE" id="PS50994">
    <property type="entry name" value="INTEGRASE"/>
    <property type="match status" value="1"/>
</dbReference>
<protein>
    <recommendedName>
        <fullName evidence="1">Integrase catalytic domain-containing protein</fullName>
    </recommendedName>
</protein>
<dbReference type="Pfam" id="PF17921">
    <property type="entry name" value="Integrase_H2C2"/>
    <property type="match status" value="1"/>
</dbReference>
<dbReference type="FunFam" id="1.10.340.70:FF:000001">
    <property type="entry name" value="Retrovirus-related Pol polyprotein from transposon gypsy-like Protein"/>
    <property type="match status" value="1"/>
</dbReference>
<dbReference type="PANTHER" id="PTHR37984:SF15">
    <property type="entry name" value="INTEGRASE CATALYTIC DOMAIN-CONTAINING PROTEIN"/>
    <property type="match status" value="1"/>
</dbReference>
<dbReference type="InterPro" id="IPR036397">
    <property type="entry name" value="RNaseH_sf"/>
</dbReference>
<proteinExistence type="predicted"/>
<dbReference type="InterPro" id="IPR050951">
    <property type="entry name" value="Retrovirus_Pol_polyprotein"/>
</dbReference>
<accession>A0A267G9S9</accession>
<dbReference type="Gene3D" id="3.30.420.10">
    <property type="entry name" value="Ribonuclease H-like superfamily/Ribonuclease H"/>
    <property type="match status" value="1"/>
</dbReference>
<dbReference type="PANTHER" id="PTHR37984">
    <property type="entry name" value="PROTEIN CBG26694"/>
    <property type="match status" value="1"/>
</dbReference>
<name>A0A267G9S9_9PLAT</name>
<dbReference type="AlphaFoldDB" id="A0A267G9S9"/>
<dbReference type="Proteomes" id="UP000215902">
    <property type="component" value="Unassembled WGS sequence"/>
</dbReference>
<evidence type="ECO:0000259" key="1">
    <source>
        <dbReference type="PROSITE" id="PS50994"/>
    </source>
</evidence>
<dbReference type="STRING" id="282301.A0A267G9S9"/>
<dbReference type="GO" id="GO:0003676">
    <property type="term" value="F:nucleic acid binding"/>
    <property type="evidence" value="ECO:0007669"/>
    <property type="project" value="InterPro"/>
</dbReference>
<dbReference type="SUPFAM" id="SSF53098">
    <property type="entry name" value="Ribonuclease H-like"/>
    <property type="match status" value="1"/>
</dbReference>
<dbReference type="InterPro" id="IPR012337">
    <property type="entry name" value="RNaseH-like_sf"/>
</dbReference>
<dbReference type="Gene3D" id="1.10.340.70">
    <property type="match status" value="1"/>
</dbReference>
<sequence>MTPQPARVAIVWRELQTPNHAATAEAAPTNLTNRRSTLNLTDHIPRPVTREELQTHQRADSAIAMMINLLESQQPKLPLNQRLNMTRDERNLLAFYEQLEVRDDGLLVIHFDDIGEEETARIVLPKSLDATVFANLHGSPYCGHMGRDLTIAKVRERFWRPALAKAVSDYVASCQTCTQSKGQRRILLHVQSFPVCEIYGRCAIDILGPTGDPTDRGNKYILTYVDTTSKYPFAFAMKNQRAKTIITLLQEQVFPITGIPAWIHSNQWKQFTGHKFRHFCEVYGIRQTTTPPYSPWANGQAESCKKNIKKVLTCLLEDHQQWDKMFPAALTALRSAVNRTTGFSPHYVIYRVPYRYPIDNTLDRLDVSADLPEYIAKHQRRLAETERIVRQRLRTEIQRREEYYENWPKPVELQLGDLVCLANPKLELGELPKFHRPYKSMYKVIRKVGEAAPWLLSVSSPASSRRLPDGQHVVLLKLVGDLCESS</sequence>
<comment type="caution">
    <text evidence="2">The sequence shown here is derived from an EMBL/GenBank/DDBJ whole genome shotgun (WGS) entry which is preliminary data.</text>
</comment>